<comment type="caution">
    <text evidence="1">The sequence shown here is derived from an EMBL/GenBank/DDBJ whole genome shotgun (WGS) entry which is preliminary data.</text>
</comment>
<keyword evidence="2" id="KW-1185">Reference proteome</keyword>
<reference evidence="1" key="1">
    <citation type="journal article" date="2020" name="New Phytol.">
        <title>Comparative genomics reveals dynamic genome evolution in host specialist ectomycorrhizal fungi.</title>
        <authorList>
            <person name="Lofgren L.A."/>
            <person name="Nguyen N.H."/>
            <person name="Vilgalys R."/>
            <person name="Ruytinx J."/>
            <person name="Liao H.L."/>
            <person name="Branco S."/>
            <person name="Kuo A."/>
            <person name="LaButti K."/>
            <person name="Lipzen A."/>
            <person name="Andreopoulos W."/>
            <person name="Pangilinan J."/>
            <person name="Riley R."/>
            <person name="Hundley H."/>
            <person name="Na H."/>
            <person name="Barry K."/>
            <person name="Grigoriev I.V."/>
            <person name="Stajich J.E."/>
            <person name="Kennedy P.G."/>
        </authorList>
    </citation>
    <scope>NUCLEOTIDE SEQUENCE</scope>
    <source>
        <strain evidence="1">FC203</strain>
    </source>
</reference>
<dbReference type="GeneID" id="64671535"/>
<dbReference type="EMBL" id="JABBWK010000046">
    <property type="protein sequence ID" value="KAG1897478.1"/>
    <property type="molecule type" value="Genomic_DNA"/>
</dbReference>
<organism evidence="1 2">
    <name type="scientific">Suillus fuscotomentosus</name>
    <dbReference type="NCBI Taxonomy" id="1912939"/>
    <lineage>
        <taxon>Eukaryota</taxon>
        <taxon>Fungi</taxon>
        <taxon>Dikarya</taxon>
        <taxon>Basidiomycota</taxon>
        <taxon>Agaricomycotina</taxon>
        <taxon>Agaricomycetes</taxon>
        <taxon>Agaricomycetidae</taxon>
        <taxon>Boletales</taxon>
        <taxon>Suillineae</taxon>
        <taxon>Suillaceae</taxon>
        <taxon>Suillus</taxon>
    </lineage>
</organism>
<accession>A0AAD4HI57</accession>
<gene>
    <name evidence="1" type="ORF">F5891DRAFT_982657</name>
</gene>
<sequence length="137" mass="15309">MMTQALKASMMCRVSGEMRGYICSDSDISMGSNIPAPISAATATTLDRLDTFKTEYHPHSGRAPIVESFSVYGTNKPETTQSPIIDDKPWQPFSCCADFEFAELSHRAALSKDQTNELLKFIWRVADGRTKFTFKTQ</sequence>
<dbReference type="AlphaFoldDB" id="A0AAD4HI57"/>
<evidence type="ECO:0000313" key="1">
    <source>
        <dbReference type="EMBL" id="KAG1897478.1"/>
    </source>
</evidence>
<proteinExistence type="predicted"/>
<evidence type="ECO:0000313" key="2">
    <source>
        <dbReference type="Proteomes" id="UP001195769"/>
    </source>
</evidence>
<dbReference type="RefSeq" id="XP_041223054.1">
    <property type="nucleotide sequence ID" value="XM_041377237.1"/>
</dbReference>
<dbReference type="Proteomes" id="UP001195769">
    <property type="component" value="Unassembled WGS sequence"/>
</dbReference>
<protein>
    <submittedName>
        <fullName evidence="1">Uncharacterized protein</fullName>
    </submittedName>
</protein>
<name>A0AAD4HI57_9AGAM</name>